<feature type="region of interest" description="Disordered" evidence="1">
    <location>
        <begin position="307"/>
        <end position="337"/>
    </location>
</feature>
<comment type="caution">
    <text evidence="2">The sequence shown here is derived from an EMBL/GenBank/DDBJ whole genome shotgun (WGS) entry which is preliminary data.</text>
</comment>
<keyword evidence="3" id="KW-1185">Reference proteome</keyword>
<dbReference type="Proteomes" id="UP001596203">
    <property type="component" value="Unassembled WGS sequence"/>
</dbReference>
<gene>
    <name evidence="2" type="ORF">ACFP2T_00405</name>
</gene>
<organism evidence="2 3">
    <name type="scientific">Plantactinospora solaniradicis</name>
    <dbReference type="NCBI Taxonomy" id="1723736"/>
    <lineage>
        <taxon>Bacteria</taxon>
        <taxon>Bacillati</taxon>
        <taxon>Actinomycetota</taxon>
        <taxon>Actinomycetes</taxon>
        <taxon>Micromonosporales</taxon>
        <taxon>Micromonosporaceae</taxon>
        <taxon>Plantactinospora</taxon>
    </lineage>
</organism>
<sequence length="337" mass="36503">MSTQVETPADLAGGTYKATIREKAAELKRELIRQTLDDIESWRKAVDLEWAQAHPEQPAHSPIPPAEIEGYKNTVRNEYYEWVEPAFEKYLEPDPDGTNGMIAALRTIESSFQGSQDDAGSFSGASPALSRINDVRTDMAQWQGDLQTNFIDNFLTPLQSASINQAAVAKIAREQLECNKVIYIRYRKGILELVKQAIEAVKTLNNNKDPKSFEWGTIVVAVAGAALAAVPGAGWVAAGAVLTITATIAEGLVPEPPKKHDLGAPTAQEVAVKVAEGMSKMDADIFEEERKVKAAFESILEGVSNARREGGPLSVPEPALSSARPGEITDGSLRPHD</sequence>
<evidence type="ECO:0000313" key="3">
    <source>
        <dbReference type="Proteomes" id="UP001596203"/>
    </source>
</evidence>
<protein>
    <recommendedName>
        <fullName evidence="4">WXG100 family type VII secretion target</fullName>
    </recommendedName>
</protein>
<evidence type="ECO:0000256" key="1">
    <source>
        <dbReference type="SAM" id="MobiDB-lite"/>
    </source>
</evidence>
<reference evidence="3" key="1">
    <citation type="journal article" date="2019" name="Int. J. Syst. Evol. Microbiol.">
        <title>The Global Catalogue of Microorganisms (GCM) 10K type strain sequencing project: providing services to taxonomists for standard genome sequencing and annotation.</title>
        <authorList>
            <consortium name="The Broad Institute Genomics Platform"/>
            <consortium name="The Broad Institute Genome Sequencing Center for Infectious Disease"/>
            <person name="Wu L."/>
            <person name="Ma J."/>
        </authorList>
    </citation>
    <scope>NUCLEOTIDE SEQUENCE [LARGE SCALE GENOMIC DNA]</scope>
    <source>
        <strain evidence="3">ZS-35-S2</strain>
    </source>
</reference>
<name>A0ABW1K1T5_9ACTN</name>
<dbReference type="RefSeq" id="WP_377416041.1">
    <property type="nucleotide sequence ID" value="NZ_JBHSPR010000001.1"/>
</dbReference>
<accession>A0ABW1K1T5</accession>
<proteinExistence type="predicted"/>
<evidence type="ECO:0008006" key="4">
    <source>
        <dbReference type="Google" id="ProtNLM"/>
    </source>
</evidence>
<dbReference type="EMBL" id="JBHSPR010000001">
    <property type="protein sequence ID" value="MFC6014658.1"/>
    <property type="molecule type" value="Genomic_DNA"/>
</dbReference>
<evidence type="ECO:0000313" key="2">
    <source>
        <dbReference type="EMBL" id="MFC6014658.1"/>
    </source>
</evidence>